<dbReference type="AlphaFoldDB" id="A0A0R0E8R2"/>
<dbReference type="InterPro" id="IPR019995">
    <property type="entry name" value="Cellulose_BcsF/YhjT"/>
</dbReference>
<gene>
    <name evidence="1" type="ORF">AOT14_30340</name>
</gene>
<protein>
    <submittedName>
        <fullName evidence="1">Cellulose biosynthesis protein BcsF</fullName>
    </submittedName>
</protein>
<dbReference type="RefSeq" id="WP_054667632.1">
    <property type="nucleotide sequence ID" value="NZ_CP043570.1"/>
</dbReference>
<dbReference type="Proteomes" id="UP000061010">
    <property type="component" value="Chromosome"/>
</dbReference>
<evidence type="ECO:0000313" key="2">
    <source>
        <dbReference type="Proteomes" id="UP000061010"/>
    </source>
</evidence>
<dbReference type="PATRIC" id="fig|128780.6.peg.3071"/>
<dbReference type="Pfam" id="PF11120">
    <property type="entry name" value="CBP_BcsF"/>
    <property type="match status" value="1"/>
</dbReference>
<accession>A0A0R0E8R2</accession>
<dbReference type="KEGG" id="sacz:AOT14_30340"/>
<sequence length="60" mass="6810">MNDQQVWSLVAACALVMIPLGVMLGSIVRALRARLRRGLPPRYLKRVGERRRQPAPRSQT</sequence>
<evidence type="ECO:0000313" key="1">
    <source>
        <dbReference type="EMBL" id="ALJ29384.1"/>
    </source>
</evidence>
<organism evidence="1 2">
    <name type="scientific">Stenotrophomonas acidaminiphila</name>
    <dbReference type="NCBI Taxonomy" id="128780"/>
    <lineage>
        <taxon>Bacteria</taxon>
        <taxon>Pseudomonadati</taxon>
        <taxon>Pseudomonadota</taxon>
        <taxon>Gammaproteobacteria</taxon>
        <taxon>Lysobacterales</taxon>
        <taxon>Lysobacteraceae</taxon>
        <taxon>Stenotrophomonas</taxon>
    </lineage>
</organism>
<proteinExistence type="predicted"/>
<reference evidence="1 2" key="1">
    <citation type="journal article" date="2015" name="Genome Announc.">
        <title>Complete Genome Sequencing of Stenotrophomonas acidaminiphila ZAC14D2_NAIMI4_2, a Multidrug-Resistant Strain Isolated from Sediments of a Polluted River in Mexico, Uncovers New Antibiotic Resistance Genes and a Novel Class-II Lasso Peptide Biosynthesis Gene Cluster.</title>
        <authorList>
            <person name="Vinuesa P."/>
            <person name="Ochoa-Sanchez L.E."/>
        </authorList>
    </citation>
    <scope>NUCLEOTIDE SEQUENCE [LARGE SCALE GENOMIC DNA]</scope>
    <source>
        <strain evidence="1 2">ZAC14D2_NAIMI4_2</strain>
    </source>
</reference>
<dbReference type="EMBL" id="CP012900">
    <property type="protein sequence ID" value="ALJ29384.1"/>
    <property type="molecule type" value="Genomic_DNA"/>
</dbReference>
<keyword evidence="2" id="KW-1185">Reference proteome</keyword>
<name>A0A0R0E8R2_9GAMM</name>